<keyword evidence="7 10" id="KW-0472">Membrane</keyword>
<protein>
    <recommendedName>
        <fullName evidence="9 10">A-type ATP synthase subunit I</fullName>
    </recommendedName>
</protein>
<dbReference type="Gene3D" id="1.20.1460.20">
    <property type="match status" value="1"/>
</dbReference>
<dbReference type="Gene3D" id="3.30.70.2170">
    <property type="match status" value="1"/>
</dbReference>
<comment type="function">
    <text evidence="8">Component of the A-type ATP synthase that produces ATP from ADP in the presence of a proton gradient across the membrane.</text>
</comment>
<evidence type="ECO:0000256" key="5">
    <source>
        <dbReference type="ARBA" id="ARBA00022989"/>
    </source>
</evidence>
<keyword evidence="3 10" id="KW-0813">Transport</keyword>
<comment type="caution">
    <text evidence="11">The sequence shown here is derived from an EMBL/GenBank/DDBJ whole genome shotgun (WGS) entry which is preliminary data.</text>
</comment>
<evidence type="ECO:0000256" key="1">
    <source>
        <dbReference type="ARBA" id="ARBA00004141"/>
    </source>
</evidence>
<keyword evidence="4 10" id="KW-0812">Transmembrane</keyword>
<sequence length="700" mass="78932">MTVAELLMGSVILPRVESPKAISRLTEFEWFHKIEMENETVTPEIDDLLLRAQKTHQFIEDVIKGLNIPLRVGIMEILFKGTVIKKRNYDIDEIEDMIADLEKTPDSITKAAKVLEENSKINHSLEEFKSLKETLQVANKLKVDLSGFGSMKYFYTNLFVINSSDYGEIERSLEGIPIFKYDLESKEKSAIIIISDIDDSDKILRVMRALNSNPFSIPKDFPQVPSEAYSLAEAKIKELTGKQKSISKELASITKKIRREILTMHENAFVAKEVLETLRKPGGTKNFAVIQGYIPKKMEKKFKQATSQWTTITEEIRDEEMLSDFPVLLDNPKWVRTYEVITNSQGIPKRGEFDPTWMIALMWPVFYGLMFADLGHGLLLMCLGLLFKFKGQGNLSRWGMLLAMSGGAGALAGIFQGEAFGFHIEHLAGMEVLLHEGGPLHSISWLIGVISVAELTFDQVIMILKVSLFLGVIHLSWAFLLRIHNFAKKKNKDALIFEAIPNLFMWLGVFGVMMGAIGSGYDVMNMYSRIHTEAVPWVSILVGEWAVVWIVVRVSIIIILVCVVMMIIGGIKHNKKHPEDGGDMVSVMMEVLLGKTIECLAHSISYARLGIMLLVHAALLLTVNQAFENLGGITSPMALVLIIGGQIGIMMIEGLIVYIQSLRLHLYEFFTKWYGGGSQPFKQLVPERVYNTYSWKNKKK</sequence>
<proteinExistence type="inferred from homology"/>
<name>A0A7K4M7F3_9ARCH</name>
<comment type="subcellular location">
    <subcellularLocation>
        <location evidence="1">Membrane</location>
        <topology evidence="1">Multi-pass membrane protein</topology>
    </subcellularLocation>
</comment>
<evidence type="ECO:0000256" key="8">
    <source>
        <dbReference type="ARBA" id="ARBA00059506"/>
    </source>
</evidence>
<evidence type="ECO:0000256" key="4">
    <source>
        <dbReference type="ARBA" id="ARBA00022692"/>
    </source>
</evidence>
<dbReference type="GO" id="GO:0016471">
    <property type="term" value="C:vacuolar proton-transporting V-type ATPase complex"/>
    <property type="evidence" value="ECO:0007669"/>
    <property type="project" value="TreeGrafter"/>
</dbReference>
<dbReference type="InterPro" id="IPR002490">
    <property type="entry name" value="V-ATPase_116kDa_su"/>
</dbReference>
<dbReference type="Pfam" id="PF01496">
    <property type="entry name" value="V_ATPase_I"/>
    <property type="match status" value="1"/>
</dbReference>
<dbReference type="Gene3D" id="3.30.70.2750">
    <property type="match status" value="1"/>
</dbReference>
<feature type="transmembrane region" description="Helical" evidence="10">
    <location>
        <begin position="546"/>
        <end position="568"/>
    </location>
</feature>
<keyword evidence="5 10" id="KW-1133">Transmembrane helix</keyword>
<evidence type="ECO:0000313" key="12">
    <source>
        <dbReference type="Proteomes" id="UP000587702"/>
    </source>
</evidence>
<dbReference type="GO" id="GO:0007035">
    <property type="term" value="P:vacuolar acidification"/>
    <property type="evidence" value="ECO:0007669"/>
    <property type="project" value="TreeGrafter"/>
</dbReference>
<gene>
    <name evidence="11" type="ORF">HX860_02815</name>
</gene>
<evidence type="ECO:0000256" key="9">
    <source>
        <dbReference type="ARBA" id="ARBA00068671"/>
    </source>
</evidence>
<accession>A0A7K4M7F3</accession>
<dbReference type="GO" id="GO:0051117">
    <property type="term" value="F:ATPase binding"/>
    <property type="evidence" value="ECO:0007669"/>
    <property type="project" value="TreeGrafter"/>
</dbReference>
<dbReference type="PANTHER" id="PTHR11629:SF63">
    <property type="entry name" value="V-TYPE PROTON ATPASE SUBUNIT A"/>
    <property type="match status" value="1"/>
</dbReference>
<keyword evidence="6 10" id="KW-0406">Ion transport</keyword>
<feature type="transmembrane region" description="Helical" evidence="10">
    <location>
        <begin position="460"/>
        <end position="483"/>
    </location>
</feature>
<comment type="similarity">
    <text evidence="2 10">Belongs to the V-ATPase 116 kDa subunit family.</text>
</comment>
<dbReference type="GO" id="GO:0046961">
    <property type="term" value="F:proton-transporting ATPase activity, rotational mechanism"/>
    <property type="evidence" value="ECO:0007669"/>
    <property type="project" value="InterPro"/>
</dbReference>
<evidence type="ECO:0000256" key="6">
    <source>
        <dbReference type="ARBA" id="ARBA00023065"/>
    </source>
</evidence>
<dbReference type="PANTHER" id="PTHR11629">
    <property type="entry name" value="VACUOLAR PROTON ATPASES"/>
    <property type="match status" value="1"/>
</dbReference>
<evidence type="ECO:0000256" key="10">
    <source>
        <dbReference type="RuleBase" id="RU361189"/>
    </source>
</evidence>
<dbReference type="Proteomes" id="UP000587702">
    <property type="component" value="Unassembled WGS sequence"/>
</dbReference>
<feature type="transmembrane region" description="Helical" evidence="10">
    <location>
        <begin position="609"/>
        <end position="627"/>
    </location>
</feature>
<dbReference type="EMBL" id="JACATI010000002">
    <property type="protein sequence ID" value="NWJ19989.1"/>
    <property type="molecule type" value="Genomic_DNA"/>
</dbReference>
<dbReference type="GO" id="GO:0033179">
    <property type="term" value="C:proton-transporting V-type ATPase, V0 domain"/>
    <property type="evidence" value="ECO:0007669"/>
    <property type="project" value="InterPro"/>
</dbReference>
<reference evidence="11 12" key="1">
    <citation type="journal article" date="2019" name="Environ. Microbiol.">
        <title>Genomics insights into ecotype formation of ammonia-oxidizing archaea in the deep ocean.</title>
        <authorList>
            <person name="Wang Y."/>
            <person name="Huang J.M."/>
            <person name="Cui G.J."/>
            <person name="Nunoura T."/>
            <person name="Takaki Y."/>
            <person name="Li W.L."/>
            <person name="Li J."/>
            <person name="Gao Z.M."/>
            <person name="Takai K."/>
            <person name="Zhang A.Q."/>
            <person name="Stepanauskas R."/>
        </authorList>
    </citation>
    <scope>NUCLEOTIDE SEQUENCE [LARGE SCALE GENOMIC DNA]</scope>
    <source>
        <strain evidence="11 12">L14</strain>
    </source>
</reference>
<feature type="transmembrane region" description="Helical" evidence="10">
    <location>
        <begin position="639"/>
        <end position="659"/>
    </location>
</feature>
<feature type="transmembrane region" description="Helical" evidence="10">
    <location>
        <begin position="357"/>
        <end position="386"/>
    </location>
</feature>
<evidence type="ECO:0000256" key="3">
    <source>
        <dbReference type="ARBA" id="ARBA00022448"/>
    </source>
</evidence>
<dbReference type="AlphaFoldDB" id="A0A7K4M7F3"/>
<feature type="transmembrane region" description="Helical" evidence="10">
    <location>
        <begin position="495"/>
        <end position="517"/>
    </location>
</feature>
<evidence type="ECO:0000313" key="11">
    <source>
        <dbReference type="EMBL" id="NWJ19989.1"/>
    </source>
</evidence>
<evidence type="ECO:0000256" key="7">
    <source>
        <dbReference type="ARBA" id="ARBA00023136"/>
    </source>
</evidence>
<organism evidence="11 12">
    <name type="scientific">Marine Group I thaumarchaeote</name>
    <dbReference type="NCBI Taxonomy" id="2511932"/>
    <lineage>
        <taxon>Archaea</taxon>
        <taxon>Nitrososphaerota</taxon>
        <taxon>Marine Group I</taxon>
    </lineage>
</organism>
<feature type="transmembrane region" description="Helical" evidence="10">
    <location>
        <begin position="398"/>
        <end position="417"/>
    </location>
</feature>
<evidence type="ECO:0000256" key="2">
    <source>
        <dbReference type="ARBA" id="ARBA00009904"/>
    </source>
</evidence>